<proteinExistence type="predicted"/>
<protein>
    <submittedName>
        <fullName evidence="1">Uncharacterized protein</fullName>
    </submittedName>
</protein>
<name>A0A4C1WEC8_EUMVA</name>
<comment type="caution">
    <text evidence="1">The sequence shown here is derived from an EMBL/GenBank/DDBJ whole genome shotgun (WGS) entry which is preliminary data.</text>
</comment>
<evidence type="ECO:0000313" key="2">
    <source>
        <dbReference type="Proteomes" id="UP000299102"/>
    </source>
</evidence>
<dbReference type="AlphaFoldDB" id="A0A4C1WEC8"/>
<sequence length="105" mass="11840">MQVLRHLLIMNARNKEMHLLSGVVLTKVHTGGTYKGPRRIPGRLATRDQLIRICSELSAVQGIKYSLNGIAPEQRRVRIQQTPPLIVRLPGLIFDTQTGSRTLKF</sequence>
<keyword evidence="2" id="KW-1185">Reference proteome</keyword>
<dbReference type="EMBL" id="BGZK01000544">
    <property type="protein sequence ID" value="GBP49423.1"/>
    <property type="molecule type" value="Genomic_DNA"/>
</dbReference>
<organism evidence="1 2">
    <name type="scientific">Eumeta variegata</name>
    <name type="common">Bagworm moth</name>
    <name type="synonym">Eumeta japonica</name>
    <dbReference type="NCBI Taxonomy" id="151549"/>
    <lineage>
        <taxon>Eukaryota</taxon>
        <taxon>Metazoa</taxon>
        <taxon>Ecdysozoa</taxon>
        <taxon>Arthropoda</taxon>
        <taxon>Hexapoda</taxon>
        <taxon>Insecta</taxon>
        <taxon>Pterygota</taxon>
        <taxon>Neoptera</taxon>
        <taxon>Endopterygota</taxon>
        <taxon>Lepidoptera</taxon>
        <taxon>Glossata</taxon>
        <taxon>Ditrysia</taxon>
        <taxon>Tineoidea</taxon>
        <taxon>Psychidae</taxon>
        <taxon>Oiketicinae</taxon>
        <taxon>Eumeta</taxon>
    </lineage>
</organism>
<dbReference type="Proteomes" id="UP000299102">
    <property type="component" value="Unassembled WGS sequence"/>
</dbReference>
<evidence type="ECO:0000313" key="1">
    <source>
        <dbReference type="EMBL" id="GBP49423.1"/>
    </source>
</evidence>
<reference evidence="1 2" key="1">
    <citation type="journal article" date="2019" name="Commun. Biol.">
        <title>The bagworm genome reveals a unique fibroin gene that provides high tensile strength.</title>
        <authorList>
            <person name="Kono N."/>
            <person name="Nakamura H."/>
            <person name="Ohtoshi R."/>
            <person name="Tomita M."/>
            <person name="Numata K."/>
            <person name="Arakawa K."/>
        </authorList>
    </citation>
    <scope>NUCLEOTIDE SEQUENCE [LARGE SCALE GENOMIC DNA]</scope>
</reference>
<gene>
    <name evidence="1" type="ORF">EVAR_38191_1</name>
</gene>
<accession>A0A4C1WEC8</accession>